<dbReference type="eggNOG" id="ENOG502RAXE">
    <property type="taxonomic scope" value="Eukaryota"/>
</dbReference>
<accession>V5FNH0</accession>
<feature type="compositionally biased region" description="Polar residues" evidence="1">
    <location>
        <begin position="20"/>
        <end position="35"/>
    </location>
</feature>
<dbReference type="AlphaFoldDB" id="V5FNH0"/>
<dbReference type="Proteomes" id="UP000018001">
    <property type="component" value="Unassembled WGS sequence"/>
</dbReference>
<gene>
    <name evidence="2" type="ORF">PVAR5_2084</name>
</gene>
<proteinExistence type="predicted"/>
<dbReference type="HOGENOM" id="CLU_108585_0_0_1"/>
<feature type="compositionally biased region" description="Pro residues" evidence="1">
    <location>
        <begin position="139"/>
        <end position="153"/>
    </location>
</feature>
<dbReference type="InParanoid" id="V5FNH0"/>
<dbReference type="OrthoDB" id="4508018at2759"/>
<feature type="compositionally biased region" description="Polar residues" evidence="1">
    <location>
        <begin position="110"/>
        <end position="137"/>
    </location>
</feature>
<keyword evidence="3" id="KW-1185">Reference proteome</keyword>
<dbReference type="EMBL" id="BAUL01000058">
    <property type="protein sequence ID" value="GAD93473.1"/>
    <property type="molecule type" value="Genomic_DNA"/>
</dbReference>
<feature type="region of interest" description="Disordered" evidence="1">
    <location>
        <begin position="20"/>
        <end position="158"/>
    </location>
</feature>
<evidence type="ECO:0000313" key="3">
    <source>
        <dbReference type="Proteomes" id="UP000018001"/>
    </source>
</evidence>
<protein>
    <submittedName>
        <fullName evidence="2">Uncharacterized protein</fullName>
    </submittedName>
</protein>
<feature type="region of interest" description="Disordered" evidence="1">
    <location>
        <begin position="205"/>
        <end position="227"/>
    </location>
</feature>
<evidence type="ECO:0000313" key="2">
    <source>
        <dbReference type="EMBL" id="GAD93473.1"/>
    </source>
</evidence>
<name>V5FNH0_BYSSN</name>
<evidence type="ECO:0000256" key="1">
    <source>
        <dbReference type="SAM" id="MobiDB-lite"/>
    </source>
</evidence>
<organism evidence="2 3">
    <name type="scientific">Byssochlamys spectabilis (strain No. 5 / NBRC 109023)</name>
    <name type="common">Paecilomyces variotii</name>
    <dbReference type="NCBI Taxonomy" id="1356009"/>
    <lineage>
        <taxon>Eukaryota</taxon>
        <taxon>Fungi</taxon>
        <taxon>Dikarya</taxon>
        <taxon>Ascomycota</taxon>
        <taxon>Pezizomycotina</taxon>
        <taxon>Eurotiomycetes</taxon>
        <taxon>Eurotiomycetidae</taxon>
        <taxon>Eurotiales</taxon>
        <taxon>Thermoascaceae</taxon>
        <taxon>Paecilomyces</taxon>
    </lineage>
</organism>
<reference evidence="3" key="1">
    <citation type="journal article" date="2014" name="Genome Announc.">
        <title>Draft genome sequence of the formaldehyde-resistant fungus Byssochlamys spectabilis No. 5 (anamorph Paecilomyces variotii No. 5) (NBRC109023).</title>
        <authorList>
            <person name="Oka T."/>
            <person name="Ekino K."/>
            <person name="Fukuda K."/>
            <person name="Nomura Y."/>
        </authorList>
    </citation>
    <scope>NUCLEOTIDE SEQUENCE [LARGE SCALE GENOMIC DNA]</scope>
    <source>
        <strain evidence="3">No. 5 / NBRC 109023</strain>
    </source>
</reference>
<feature type="compositionally biased region" description="Basic and acidic residues" evidence="1">
    <location>
        <begin position="83"/>
        <end position="108"/>
    </location>
</feature>
<sequence length="227" mass="24952">MFLNYLCGCFACHGPSCLSRPSTQVRSDQNQNADSITRHDGSNSSHDGASNEMVMDDGYSAVAPLPRYTPRPVSIQEKTLQLHMRDPPVSSDRRPIDEKNPRDFEEPRSPTGSDAGSEVSSTISMPSSYGNTSTATRETPPPPYSAHPSPAPSRPISISMQDTGAMQFTLYPGVLDEAPLSPPPMIHIPQPQPVFRRPEFLHRGAMNMLPGNDDVSSHARRHSWESR</sequence>
<comment type="caution">
    <text evidence="2">The sequence shown here is derived from an EMBL/GenBank/DDBJ whole genome shotgun (WGS) entry which is preliminary data.</text>
</comment>